<dbReference type="EMBL" id="AZBU02000003">
    <property type="protein sequence ID" value="TKR89493.1"/>
    <property type="molecule type" value="Genomic_DNA"/>
</dbReference>
<reference evidence="1 2" key="2">
    <citation type="journal article" date="2019" name="G3 (Bethesda)">
        <title>Hybrid Assembly of the Genome of the Entomopathogenic Nematode Steinernema carpocapsae Identifies the X-Chromosome.</title>
        <authorList>
            <person name="Serra L."/>
            <person name="Macchietto M."/>
            <person name="Macias-Munoz A."/>
            <person name="McGill C.J."/>
            <person name="Rodriguez I.M."/>
            <person name="Rodriguez B."/>
            <person name="Murad R."/>
            <person name="Mortazavi A."/>
        </authorList>
    </citation>
    <scope>NUCLEOTIDE SEQUENCE [LARGE SCALE GENOMIC DNA]</scope>
    <source>
        <strain evidence="1 2">ALL</strain>
    </source>
</reference>
<accession>A0A4U5P1H0</accession>
<dbReference type="Proteomes" id="UP000298663">
    <property type="component" value="Unassembled WGS sequence"/>
</dbReference>
<dbReference type="SUPFAM" id="SSF55797">
    <property type="entry name" value="PR-1-like"/>
    <property type="match status" value="1"/>
</dbReference>
<organism evidence="1 2">
    <name type="scientific">Steinernema carpocapsae</name>
    <name type="common">Entomopathogenic nematode</name>
    <dbReference type="NCBI Taxonomy" id="34508"/>
    <lineage>
        <taxon>Eukaryota</taxon>
        <taxon>Metazoa</taxon>
        <taxon>Ecdysozoa</taxon>
        <taxon>Nematoda</taxon>
        <taxon>Chromadorea</taxon>
        <taxon>Rhabditida</taxon>
        <taxon>Tylenchina</taxon>
        <taxon>Panagrolaimomorpha</taxon>
        <taxon>Strongyloidoidea</taxon>
        <taxon>Steinernematidae</taxon>
        <taxon>Steinernema</taxon>
    </lineage>
</organism>
<proteinExistence type="predicted"/>
<name>A0A4U5P1H0_STECR</name>
<gene>
    <name evidence="1" type="ORF">L596_013589</name>
</gene>
<dbReference type="InterPro" id="IPR035940">
    <property type="entry name" value="CAP_sf"/>
</dbReference>
<comment type="caution">
    <text evidence="1">The sequence shown here is derived from an EMBL/GenBank/DDBJ whole genome shotgun (WGS) entry which is preliminary data.</text>
</comment>
<dbReference type="AlphaFoldDB" id="A0A4U5P1H0"/>
<evidence type="ECO:0000313" key="2">
    <source>
        <dbReference type="Proteomes" id="UP000298663"/>
    </source>
</evidence>
<keyword evidence="2" id="KW-1185">Reference proteome</keyword>
<reference evidence="1 2" key="1">
    <citation type="journal article" date="2015" name="Genome Biol.">
        <title>Comparative genomics of Steinernema reveals deeply conserved gene regulatory networks.</title>
        <authorList>
            <person name="Dillman A.R."/>
            <person name="Macchietto M."/>
            <person name="Porter C.F."/>
            <person name="Rogers A."/>
            <person name="Williams B."/>
            <person name="Antoshechkin I."/>
            <person name="Lee M.M."/>
            <person name="Goodwin Z."/>
            <person name="Lu X."/>
            <person name="Lewis E.E."/>
            <person name="Goodrich-Blair H."/>
            <person name="Stock S.P."/>
            <person name="Adams B.J."/>
            <person name="Sternberg P.W."/>
            <person name="Mortazavi A."/>
        </authorList>
    </citation>
    <scope>NUCLEOTIDE SEQUENCE [LARGE SCALE GENOMIC DNA]</scope>
    <source>
        <strain evidence="1 2">ALL</strain>
    </source>
</reference>
<sequence>MLEAEWPFAFPEYDYLGENDFRLDVGYSNFNATFTKAVDSWVTETDADGGAFRNRLSISHRKAQQVVAALTEEIGCAVVKNSRNTAKKHVL</sequence>
<dbReference type="Gene3D" id="3.40.33.10">
    <property type="entry name" value="CAP"/>
    <property type="match status" value="1"/>
</dbReference>
<protein>
    <submittedName>
        <fullName evidence="1">Uncharacterized protein</fullName>
    </submittedName>
</protein>
<evidence type="ECO:0000313" key="1">
    <source>
        <dbReference type="EMBL" id="TKR89493.1"/>
    </source>
</evidence>